<keyword evidence="5 6" id="KW-0440">LIM domain</keyword>
<dbReference type="CDD" id="cd09420">
    <property type="entry name" value="LIM3_Prickle"/>
    <property type="match status" value="1"/>
</dbReference>
<dbReference type="AlphaFoldDB" id="A0A5E4B7G2"/>
<sequence>MGGGPSCPASGSVVFLPPRSRRCPSLPSAALPPEAEDPDRGQPCNSCREQCPGFLLHGWRKICQHCKCPREEHAVHAVPVDLERIMCRLISDFQRHSISDDDSGCASEEYAWVPPGLKPEQAQYCTALEEEEKKELRAFSQQRKRENLGRGTVRIFPVTITGAICEECGKQIGGGDIAVFASRAGLGACWHPQCFVCTTCRELLVDLIYFYHAGKVYCGRHHAERLRPRCQACDEIIFSPECTEAEGRHWHMGHFCCFECEASLGGQRYVMRQSRPHCCACYEARHAEYCDGCGEHIGGVVGGLVWSPYPAPSAVSVMSVVPVIRPGLGARGLSSDCRRWTPSSQTRGTVKPEKAVPPASAGVERAGGFSAEHHRAADSSPSDRGRFGLGETTGPGADPTGRTPPTPVSGLRNRAPRPDAPCPGGREDSIRPTRPGLTLSGRAMFARGSRRRRSGRLPPEAEDPDRGQPCNSCREQCPGFLLHGWRKICQHCKCPREEHAVHAVPVDLERIMCRLISDFQRHSISDDDSGCASEEYAWVPPGLKPEQVYQFFSCLPEDKVPYVNSPGEKYRIKQLLHQLPPHDSEAQYCTALEEEEKKELRAFSQQRKRENLGRGTVRIFPVTITGAICEECGKQIGGGDIAVFASRAGLGACWHPQCFVCTTCRELLVDLIYFYHAGKVYCGRHHAERLRPRCQACDEIIFSPECTEAEGRHWHMGHFCCFECEASLGGQRYVMRQSRPHCCACYEARHAEYCDGCGEHIGLDQGQMAYEGQHWHASDRCFCCSRCGRALLGRPFLPRRGLIFCSRACSLGSEPTAPGPGRRSWSGGGGTIAARLATSSSSFPAAEVNSETATKGTCTEAAPATGAEEPSPFTRGAPHRHSMPELGLRNAPEQPLESPEQPDLRPDDSAFGRQSTPRVSFREPLVSEGGPRRTLSAPPAQRRRPRSPPPRAPSRRRRRHHHHNHHHHHRHTGRRGYHRCDLGSGSDSGSCSSSPSSPSSESSEDDGFFLGERIPLPPHLRRPTTSPNSAAETLGSVTPQLHGDSRTGMPRQARDKNCIVA</sequence>
<dbReference type="PROSITE" id="PS50023">
    <property type="entry name" value="LIM_DOMAIN_2"/>
    <property type="match status" value="4"/>
</dbReference>
<dbReference type="SUPFAM" id="SSF57716">
    <property type="entry name" value="Glucocorticoid receptor-like (DNA-binding domain)"/>
    <property type="match status" value="4"/>
</dbReference>
<dbReference type="PROSITE" id="PS51303">
    <property type="entry name" value="PET"/>
    <property type="match status" value="2"/>
</dbReference>
<evidence type="ECO:0000256" key="2">
    <source>
        <dbReference type="ARBA" id="ARBA00022723"/>
    </source>
</evidence>
<organism evidence="10 11">
    <name type="scientific">Marmota monax</name>
    <name type="common">Woodchuck</name>
    <dbReference type="NCBI Taxonomy" id="9995"/>
    <lineage>
        <taxon>Eukaryota</taxon>
        <taxon>Metazoa</taxon>
        <taxon>Chordata</taxon>
        <taxon>Craniata</taxon>
        <taxon>Vertebrata</taxon>
        <taxon>Euteleostomi</taxon>
        <taxon>Mammalia</taxon>
        <taxon>Eutheria</taxon>
        <taxon>Euarchontoglires</taxon>
        <taxon>Glires</taxon>
        <taxon>Rodentia</taxon>
        <taxon>Sciuromorpha</taxon>
        <taxon>Sciuridae</taxon>
        <taxon>Xerinae</taxon>
        <taxon>Marmotini</taxon>
        <taxon>Marmota</taxon>
    </lineage>
</organism>
<dbReference type="InterPro" id="IPR033727">
    <property type="entry name" value="LIM3_prickle"/>
</dbReference>
<evidence type="ECO:0000256" key="7">
    <source>
        <dbReference type="SAM" id="MobiDB-lite"/>
    </source>
</evidence>
<feature type="domain" description="LIM zinc-binding" evidence="8">
    <location>
        <begin position="229"/>
        <end position="288"/>
    </location>
</feature>
<feature type="region of interest" description="Disordered" evidence="7">
    <location>
        <begin position="841"/>
        <end position="1061"/>
    </location>
</feature>
<feature type="region of interest" description="Disordered" evidence="7">
    <location>
        <begin position="335"/>
        <end position="469"/>
    </location>
</feature>
<keyword evidence="11" id="KW-1185">Reference proteome</keyword>
<proteinExistence type="inferred from homology"/>
<evidence type="ECO:0000259" key="9">
    <source>
        <dbReference type="PROSITE" id="PS51303"/>
    </source>
</evidence>
<name>A0A5E4B7G2_MARMO</name>
<evidence type="ECO:0000256" key="6">
    <source>
        <dbReference type="PROSITE-ProRule" id="PRU00125"/>
    </source>
</evidence>
<comment type="similarity">
    <text evidence="1">Belongs to the prickle / espinas / testin family.</text>
</comment>
<evidence type="ECO:0000256" key="3">
    <source>
        <dbReference type="ARBA" id="ARBA00022737"/>
    </source>
</evidence>
<dbReference type="PROSITE" id="PS00478">
    <property type="entry name" value="LIM_DOMAIN_1"/>
    <property type="match status" value="2"/>
</dbReference>
<dbReference type="InterPro" id="IPR010442">
    <property type="entry name" value="PET_domain"/>
</dbReference>
<feature type="domain" description="LIM zinc-binding" evidence="8">
    <location>
        <begin position="163"/>
        <end position="228"/>
    </location>
</feature>
<accession>A0A5E4B7G2</accession>
<dbReference type="FunFam" id="2.10.110.10:FF:000022">
    <property type="entry name" value="prickle-like protein 2 isoform X1"/>
    <property type="match status" value="1"/>
</dbReference>
<keyword evidence="2 6" id="KW-0479">Metal-binding</keyword>
<feature type="compositionally biased region" description="Polar residues" evidence="7">
    <location>
        <begin position="1023"/>
        <end position="1039"/>
    </location>
</feature>
<feature type="compositionally biased region" description="Low complexity" evidence="7">
    <location>
        <begin position="982"/>
        <end position="1001"/>
    </location>
</feature>
<evidence type="ECO:0000256" key="5">
    <source>
        <dbReference type="ARBA" id="ARBA00023038"/>
    </source>
</evidence>
<dbReference type="EMBL" id="CABDUW010000298">
    <property type="protein sequence ID" value="VTJ65216.1"/>
    <property type="molecule type" value="Genomic_DNA"/>
</dbReference>
<dbReference type="Gene3D" id="2.10.110.10">
    <property type="entry name" value="Cysteine Rich Protein"/>
    <property type="match status" value="5"/>
</dbReference>
<dbReference type="PANTHER" id="PTHR24211">
    <property type="entry name" value="LIM DOMAIN-CONTAINING PROTEIN"/>
    <property type="match status" value="1"/>
</dbReference>
<dbReference type="Proteomes" id="UP000335636">
    <property type="component" value="Unassembled WGS sequence"/>
</dbReference>
<dbReference type="SMART" id="SM00132">
    <property type="entry name" value="LIM"/>
    <property type="match status" value="5"/>
</dbReference>
<evidence type="ECO:0000313" key="11">
    <source>
        <dbReference type="Proteomes" id="UP000335636"/>
    </source>
</evidence>
<feature type="domain" description="PET" evidence="9">
    <location>
        <begin position="517"/>
        <end position="625"/>
    </location>
</feature>
<evidence type="ECO:0000259" key="8">
    <source>
        <dbReference type="PROSITE" id="PS50023"/>
    </source>
</evidence>
<dbReference type="PANTHER" id="PTHR24211:SF19">
    <property type="entry name" value="PRICKLE PLANAR CELL POLARITY PROTEIN 3"/>
    <property type="match status" value="1"/>
</dbReference>
<evidence type="ECO:0000256" key="4">
    <source>
        <dbReference type="ARBA" id="ARBA00022833"/>
    </source>
</evidence>
<dbReference type="FunFam" id="2.10.110.10:FF:000035">
    <property type="entry name" value="prickle-like protein 2 isoform X1"/>
    <property type="match status" value="2"/>
</dbReference>
<feature type="compositionally biased region" description="Basic residues" evidence="7">
    <location>
        <begin position="953"/>
        <end position="977"/>
    </location>
</feature>
<comment type="caution">
    <text evidence="10">The sequence shown here is derived from an EMBL/GenBank/DDBJ whole genome shotgun (WGS) entry which is preliminary data.</text>
</comment>
<dbReference type="CDD" id="cd09418">
    <property type="entry name" value="LIM2_Prickle"/>
    <property type="match status" value="2"/>
</dbReference>
<gene>
    <name evidence="10" type="ORF">MONAX_5E034835</name>
</gene>
<dbReference type="CDD" id="cd09827">
    <property type="entry name" value="PET_Prickle"/>
    <property type="match status" value="1"/>
</dbReference>
<feature type="compositionally biased region" description="Basic and acidic residues" evidence="7">
    <location>
        <begin position="1052"/>
        <end position="1061"/>
    </location>
</feature>
<dbReference type="InterPro" id="IPR033725">
    <property type="entry name" value="LIM1_prickle"/>
</dbReference>
<keyword evidence="4 6" id="KW-0862">Zinc</keyword>
<feature type="domain" description="LIM zinc-binding" evidence="8">
    <location>
        <begin position="627"/>
        <end position="692"/>
    </location>
</feature>
<evidence type="ECO:0000256" key="1">
    <source>
        <dbReference type="ARBA" id="ARBA00008268"/>
    </source>
</evidence>
<dbReference type="InterPro" id="IPR033726">
    <property type="entry name" value="LIM2_prickle"/>
</dbReference>
<evidence type="ECO:0008006" key="12">
    <source>
        <dbReference type="Google" id="ProtNLM"/>
    </source>
</evidence>
<dbReference type="InterPro" id="IPR001781">
    <property type="entry name" value="Znf_LIM"/>
</dbReference>
<dbReference type="InterPro" id="IPR033723">
    <property type="entry name" value="PET_prickle"/>
</dbReference>
<dbReference type="InterPro" id="IPR047120">
    <property type="entry name" value="Pk/Esn/Tes"/>
</dbReference>
<feature type="compositionally biased region" description="Polar residues" evidence="7">
    <location>
        <begin position="841"/>
        <end position="856"/>
    </location>
</feature>
<dbReference type="CDD" id="cd09415">
    <property type="entry name" value="LIM1_Prickle"/>
    <property type="match status" value="2"/>
</dbReference>
<feature type="compositionally biased region" description="Basic and acidic residues" evidence="7">
    <location>
        <begin position="371"/>
        <end position="386"/>
    </location>
</feature>
<dbReference type="Pfam" id="PF00412">
    <property type="entry name" value="LIM"/>
    <property type="match status" value="5"/>
</dbReference>
<dbReference type="Pfam" id="PF06297">
    <property type="entry name" value="PET"/>
    <property type="match status" value="2"/>
</dbReference>
<dbReference type="FunFam" id="2.10.110.10:FF:000005">
    <property type="entry name" value="Testin isoform 1"/>
    <property type="match status" value="2"/>
</dbReference>
<feature type="compositionally biased region" description="Low complexity" evidence="7">
    <location>
        <begin position="857"/>
        <end position="872"/>
    </location>
</feature>
<reference evidence="10" key="1">
    <citation type="submission" date="2019-04" db="EMBL/GenBank/DDBJ databases">
        <authorList>
            <person name="Alioto T."/>
            <person name="Alioto T."/>
        </authorList>
    </citation>
    <scope>NUCLEOTIDE SEQUENCE [LARGE SCALE GENOMIC DNA]</scope>
</reference>
<feature type="domain" description="PET" evidence="9">
    <location>
        <begin position="120"/>
        <end position="161"/>
    </location>
</feature>
<keyword evidence="3" id="KW-0677">Repeat</keyword>
<evidence type="ECO:0000313" key="10">
    <source>
        <dbReference type="EMBL" id="VTJ65216.1"/>
    </source>
</evidence>
<feature type="domain" description="LIM zinc-binding" evidence="8">
    <location>
        <begin position="693"/>
        <end position="752"/>
    </location>
</feature>
<dbReference type="GO" id="GO:0008270">
    <property type="term" value="F:zinc ion binding"/>
    <property type="evidence" value="ECO:0007669"/>
    <property type="project" value="InterPro"/>
</dbReference>
<protein>
    <recommendedName>
        <fullName evidence="12">Prickle planar cell polarity protein 3</fullName>
    </recommendedName>
</protein>